<feature type="repeat" description="ANK" evidence="3">
    <location>
        <begin position="89"/>
        <end position="121"/>
    </location>
</feature>
<dbReference type="Pfam" id="PF00023">
    <property type="entry name" value="Ank"/>
    <property type="match status" value="3"/>
</dbReference>
<feature type="repeat" description="ANK" evidence="3">
    <location>
        <begin position="22"/>
        <end position="54"/>
    </location>
</feature>
<evidence type="ECO:0000256" key="3">
    <source>
        <dbReference type="PROSITE-ProRule" id="PRU00023"/>
    </source>
</evidence>
<dbReference type="EMBL" id="FN647939">
    <property type="protein sequence ID" value="CBJ28996.1"/>
    <property type="molecule type" value="Genomic_DNA"/>
</dbReference>
<dbReference type="eggNOG" id="KOG4177">
    <property type="taxonomic scope" value="Eukaryota"/>
</dbReference>
<feature type="repeat" description="ANK" evidence="3">
    <location>
        <begin position="156"/>
        <end position="188"/>
    </location>
</feature>
<name>D7FJ90_ECTSI</name>
<evidence type="ECO:0000256" key="1">
    <source>
        <dbReference type="ARBA" id="ARBA00022737"/>
    </source>
</evidence>
<feature type="repeat" description="ANK" evidence="3">
    <location>
        <begin position="316"/>
        <end position="348"/>
    </location>
</feature>
<dbReference type="AlphaFoldDB" id="D7FJ90"/>
<protein>
    <submittedName>
        <fullName evidence="4">Uncharacterized protein</fullName>
    </submittedName>
</protein>
<organism evidence="4 5">
    <name type="scientific">Ectocarpus siliculosus</name>
    <name type="common">Brown alga</name>
    <name type="synonym">Conferva siliculosa</name>
    <dbReference type="NCBI Taxonomy" id="2880"/>
    <lineage>
        <taxon>Eukaryota</taxon>
        <taxon>Sar</taxon>
        <taxon>Stramenopiles</taxon>
        <taxon>Ochrophyta</taxon>
        <taxon>PX clade</taxon>
        <taxon>Phaeophyceae</taxon>
        <taxon>Ectocarpales</taxon>
        <taxon>Ectocarpaceae</taxon>
        <taxon>Ectocarpus</taxon>
    </lineage>
</organism>
<dbReference type="OrthoDB" id="204376at2759"/>
<dbReference type="EMBL" id="FN649751">
    <property type="protein sequence ID" value="CBJ28996.1"/>
    <property type="molecule type" value="Genomic_DNA"/>
</dbReference>
<keyword evidence="2 3" id="KW-0040">ANK repeat</keyword>
<accession>D7FJ90</accession>
<feature type="repeat" description="ANK" evidence="3">
    <location>
        <begin position="254"/>
        <end position="286"/>
    </location>
</feature>
<feature type="repeat" description="ANK" evidence="3">
    <location>
        <begin position="222"/>
        <end position="254"/>
    </location>
</feature>
<evidence type="ECO:0000313" key="5">
    <source>
        <dbReference type="Proteomes" id="UP000002630"/>
    </source>
</evidence>
<dbReference type="InterPro" id="IPR002110">
    <property type="entry name" value="Ankyrin_rpt"/>
</dbReference>
<dbReference type="PROSITE" id="PS50297">
    <property type="entry name" value="ANK_REP_REGION"/>
    <property type="match status" value="8"/>
</dbReference>
<dbReference type="SUPFAM" id="SSF48403">
    <property type="entry name" value="Ankyrin repeat"/>
    <property type="match status" value="1"/>
</dbReference>
<dbReference type="SMART" id="SM00248">
    <property type="entry name" value="ANK"/>
    <property type="match status" value="11"/>
</dbReference>
<feature type="repeat" description="ANK" evidence="3">
    <location>
        <begin position="56"/>
        <end position="88"/>
    </location>
</feature>
<keyword evidence="1" id="KW-0677">Repeat</keyword>
<dbReference type="OMA" id="KNMKGTA"/>
<gene>
    <name evidence="4" type="ORF">Esi_0130_0025</name>
</gene>
<keyword evidence="5" id="KW-1185">Reference proteome</keyword>
<sequence length="423" mass="44304">MVYSLLAASAHPNLRAGKDEKADLTALHLAISNKDTVVIDALVEAGAEVDAQGGATCETPLHLATKLESFNAVAMLLAHEADPNKMNGNQYSALHLAAESGSTAIVHALLAEGAQPNLRGGEDGKTALDLATVGGHAETVTALVQHRASLNATDKIGRTAMHAAASYNNAGIIDVLAAADANVDARDQKSWTPVHVASSQGYAEAVTAFMRHEGGGNHYNTEKESPLHLAVRKGHCAAVTAILVGGANPNLCKDADSPLYLAACCSRLVVVKVLIQDGANVKEICSNRATALHTAVKNVDVVEALIDAGAHLEDDEGCTPLHRALARGCFKIVLALLKYDADPTKLTVNGRGSLYAAAEGGNVSCVELVLADGVDINFATSRGPPHCTWLLVVPPKSWRNCSNTARTRRLEMCLTALHSTRPP</sequence>
<dbReference type="PANTHER" id="PTHR24198">
    <property type="entry name" value="ANKYRIN REPEAT AND PROTEIN KINASE DOMAIN-CONTAINING PROTEIN"/>
    <property type="match status" value="1"/>
</dbReference>
<dbReference type="Pfam" id="PF12796">
    <property type="entry name" value="Ank_2"/>
    <property type="match status" value="2"/>
</dbReference>
<reference evidence="4 5" key="1">
    <citation type="journal article" date="2010" name="Nature">
        <title>The Ectocarpus genome and the independent evolution of multicellularity in brown algae.</title>
        <authorList>
            <person name="Cock J.M."/>
            <person name="Sterck L."/>
            <person name="Rouze P."/>
            <person name="Scornet D."/>
            <person name="Allen A.E."/>
            <person name="Amoutzias G."/>
            <person name="Anthouard V."/>
            <person name="Artiguenave F."/>
            <person name="Aury J.M."/>
            <person name="Badger J.H."/>
            <person name="Beszteri B."/>
            <person name="Billiau K."/>
            <person name="Bonnet E."/>
            <person name="Bothwell J.H."/>
            <person name="Bowler C."/>
            <person name="Boyen C."/>
            <person name="Brownlee C."/>
            <person name="Carrano C.J."/>
            <person name="Charrier B."/>
            <person name="Cho G.Y."/>
            <person name="Coelho S.M."/>
            <person name="Collen J."/>
            <person name="Corre E."/>
            <person name="Da Silva C."/>
            <person name="Delage L."/>
            <person name="Delaroque N."/>
            <person name="Dittami S.M."/>
            <person name="Doulbeau S."/>
            <person name="Elias M."/>
            <person name="Farnham G."/>
            <person name="Gachon C.M."/>
            <person name="Gschloessl B."/>
            <person name="Heesch S."/>
            <person name="Jabbari K."/>
            <person name="Jubin C."/>
            <person name="Kawai H."/>
            <person name="Kimura K."/>
            <person name="Kloareg B."/>
            <person name="Kupper F.C."/>
            <person name="Lang D."/>
            <person name="Le Bail A."/>
            <person name="Leblanc C."/>
            <person name="Lerouge P."/>
            <person name="Lohr M."/>
            <person name="Lopez P.J."/>
            <person name="Martens C."/>
            <person name="Maumus F."/>
            <person name="Michel G."/>
            <person name="Miranda-Saavedra D."/>
            <person name="Morales J."/>
            <person name="Moreau H."/>
            <person name="Motomura T."/>
            <person name="Nagasato C."/>
            <person name="Napoli C.A."/>
            <person name="Nelson D.R."/>
            <person name="Nyvall-Collen P."/>
            <person name="Peters A.F."/>
            <person name="Pommier C."/>
            <person name="Potin P."/>
            <person name="Poulain J."/>
            <person name="Quesneville H."/>
            <person name="Read B."/>
            <person name="Rensing S.A."/>
            <person name="Ritter A."/>
            <person name="Rousvoal S."/>
            <person name="Samanta M."/>
            <person name="Samson G."/>
            <person name="Schroeder D.C."/>
            <person name="Segurens B."/>
            <person name="Strittmatter M."/>
            <person name="Tonon T."/>
            <person name="Tregear J.W."/>
            <person name="Valentin K."/>
            <person name="von Dassow P."/>
            <person name="Yamagishi T."/>
            <person name="Van de Peer Y."/>
            <person name="Wincker P."/>
        </authorList>
    </citation>
    <scope>NUCLEOTIDE SEQUENCE [LARGE SCALE GENOMIC DNA]</scope>
    <source>
        <strain evidence="5">Ec32 / CCAP1310/4</strain>
    </source>
</reference>
<dbReference type="InterPro" id="IPR036770">
    <property type="entry name" value="Ankyrin_rpt-contain_sf"/>
</dbReference>
<dbReference type="Gene3D" id="1.25.40.20">
    <property type="entry name" value="Ankyrin repeat-containing domain"/>
    <property type="match status" value="4"/>
</dbReference>
<dbReference type="InParanoid" id="D7FJ90"/>
<feature type="repeat" description="ANK" evidence="3">
    <location>
        <begin position="349"/>
        <end position="381"/>
    </location>
</feature>
<evidence type="ECO:0000256" key="2">
    <source>
        <dbReference type="ARBA" id="ARBA00023043"/>
    </source>
</evidence>
<dbReference type="PANTHER" id="PTHR24198:SF194">
    <property type="entry name" value="INVERSIN-A"/>
    <property type="match status" value="1"/>
</dbReference>
<feature type="repeat" description="ANK" evidence="3">
    <location>
        <begin position="123"/>
        <end position="155"/>
    </location>
</feature>
<dbReference type="Proteomes" id="UP000002630">
    <property type="component" value="Linkage Group LG26"/>
</dbReference>
<dbReference type="STRING" id="2880.D7FJ90"/>
<evidence type="ECO:0000313" key="4">
    <source>
        <dbReference type="EMBL" id="CBJ28996.1"/>
    </source>
</evidence>
<proteinExistence type="predicted"/>
<dbReference type="PROSITE" id="PS50088">
    <property type="entry name" value="ANK_REPEAT"/>
    <property type="match status" value="9"/>
</dbReference>